<dbReference type="GO" id="GO:0042393">
    <property type="term" value="F:histone binding"/>
    <property type="evidence" value="ECO:0007669"/>
    <property type="project" value="TreeGrafter"/>
</dbReference>
<evidence type="ECO:0000256" key="4">
    <source>
        <dbReference type="ARBA" id="ARBA00038415"/>
    </source>
</evidence>
<feature type="repeat" description="WD" evidence="7">
    <location>
        <begin position="410"/>
        <end position="449"/>
    </location>
</feature>
<evidence type="ECO:0000256" key="1">
    <source>
        <dbReference type="ARBA" id="ARBA00007968"/>
    </source>
</evidence>
<evidence type="ECO:0000256" key="3">
    <source>
        <dbReference type="ARBA" id="ARBA00022737"/>
    </source>
</evidence>
<evidence type="ECO:0000259" key="9">
    <source>
        <dbReference type="PROSITE" id="PS50181"/>
    </source>
</evidence>
<evidence type="ECO:0000313" key="10">
    <source>
        <dbReference type="EMBL" id="PSS12661.1"/>
    </source>
</evidence>
<dbReference type="SMART" id="SM00320">
    <property type="entry name" value="WD40"/>
    <property type="match status" value="8"/>
</dbReference>
<dbReference type="SUPFAM" id="SSF50978">
    <property type="entry name" value="WD40 repeat-like"/>
    <property type="match status" value="1"/>
</dbReference>
<dbReference type="PROSITE" id="PS50181">
    <property type="entry name" value="FBOX"/>
    <property type="match status" value="1"/>
</dbReference>
<feature type="region of interest" description="Disordered" evidence="8">
    <location>
        <begin position="620"/>
        <end position="684"/>
    </location>
</feature>
<dbReference type="InterPro" id="IPR020472">
    <property type="entry name" value="WD40_PAC1"/>
</dbReference>
<name>A0A2T3AVH5_AMORE</name>
<dbReference type="PRINTS" id="PR00320">
    <property type="entry name" value="GPROTEINBRPT"/>
</dbReference>
<gene>
    <name evidence="10" type="ORF">M430DRAFT_107047</name>
</gene>
<dbReference type="PROSITE" id="PS00678">
    <property type="entry name" value="WD_REPEATS_1"/>
    <property type="match status" value="3"/>
</dbReference>
<feature type="domain" description="F-box" evidence="9">
    <location>
        <begin position="137"/>
        <end position="184"/>
    </location>
</feature>
<dbReference type="Pfam" id="PF12937">
    <property type="entry name" value="F-box-like"/>
    <property type="match status" value="1"/>
</dbReference>
<feature type="repeat" description="WD" evidence="7">
    <location>
        <begin position="369"/>
        <end position="409"/>
    </location>
</feature>
<evidence type="ECO:0000256" key="6">
    <source>
        <dbReference type="ARBA" id="ARBA00043913"/>
    </source>
</evidence>
<proteinExistence type="inferred from homology"/>
<dbReference type="PANTHER" id="PTHR22847">
    <property type="entry name" value="WD40 REPEAT PROTEIN"/>
    <property type="match status" value="1"/>
</dbReference>
<dbReference type="PANTHER" id="PTHR22847:SF637">
    <property type="entry name" value="WD REPEAT DOMAIN 5B"/>
    <property type="match status" value="1"/>
</dbReference>
<sequence length="684" mass="75339">MVLSSEDGELSPTRATLTLNTTNHVQMPQRVEKIVQSRPRGPPTPNMNTPADPDSPTHSSHDPPPPPTPAASPGPDHTQPDWSDAGDQEDFFLSQIRQYFKNRTHSERTRILGDLLNLCTSQQLSFVRQYVDPLLKKDPFTSLPNEICLRILSCIDDPKVLARASQVSQRWRELLADDVTWMKLCAKHDYGRRLSENQISSPAFSNVRPPANPLQGGYYESGGENQGSTHSFPAGTSAPYAQGNSRSFDSSMSSSTLRRPKIRSYKSHFKQRYLVETAWRTGGQNIARHITQDQGVVTSLHLTPKYIVVALDNAKIHVFSTDGNQQKTLQGHVMGVWAMVPWDDTLVSGGCDRDVRVWDMSTGESIHTLRGHTSTVRCLKMSDANTAISGSRDTTLRIWDIKTGLCKNVLVGHQASVRCLEIKGDIVVSGSYDTTARVWSISEGRCLRTLSGHFSQIYAIAFDGTRIATGSLDTSVRIWDPNNGSCQAILQGHTSLVGQLQMRGNTLVTGGSDGSVRVWSLEKMAPIHRLAAHDNSVTSLQFDDTRVVSGGSDGRVKVWDLKTGQLVRELSQPADAVWRVAFEEEKCVVMASRSNRTIMEVWSFSPPDDALYERQPTPAQRLLNTPPRPLSAVEYRSSGTQDQQMSGLSAPDAAYAQSDIDMADAGPSTAPPQATGPTFFHDDD</sequence>
<dbReference type="GO" id="GO:0048188">
    <property type="term" value="C:Set1C/COMPASS complex"/>
    <property type="evidence" value="ECO:0007669"/>
    <property type="project" value="TreeGrafter"/>
</dbReference>
<dbReference type="InterPro" id="IPR001680">
    <property type="entry name" value="WD40_rpt"/>
</dbReference>
<keyword evidence="2 7" id="KW-0853">WD repeat</keyword>
<feature type="repeat" description="WD" evidence="7">
    <location>
        <begin position="450"/>
        <end position="489"/>
    </location>
</feature>
<organism evidence="10 11">
    <name type="scientific">Amorphotheca resinae ATCC 22711</name>
    <dbReference type="NCBI Taxonomy" id="857342"/>
    <lineage>
        <taxon>Eukaryota</taxon>
        <taxon>Fungi</taxon>
        <taxon>Dikarya</taxon>
        <taxon>Ascomycota</taxon>
        <taxon>Pezizomycotina</taxon>
        <taxon>Leotiomycetes</taxon>
        <taxon>Helotiales</taxon>
        <taxon>Amorphothecaceae</taxon>
        <taxon>Amorphotheca</taxon>
    </lineage>
</organism>
<dbReference type="InterPro" id="IPR036322">
    <property type="entry name" value="WD40_repeat_dom_sf"/>
</dbReference>
<feature type="compositionally biased region" description="Low complexity" evidence="8">
    <location>
        <begin position="245"/>
        <end position="255"/>
    </location>
</feature>
<dbReference type="Proteomes" id="UP000241818">
    <property type="component" value="Unassembled WGS sequence"/>
</dbReference>
<comment type="similarity">
    <text evidence="1">Belongs to the WD repeat MET30/SCONB/SCON-2 family.</text>
</comment>
<dbReference type="InterPro" id="IPR015943">
    <property type="entry name" value="WD40/YVTN_repeat-like_dom_sf"/>
</dbReference>
<reference evidence="10 11" key="1">
    <citation type="journal article" date="2018" name="New Phytol.">
        <title>Comparative genomics and transcriptomics depict ericoid mycorrhizal fungi as versatile saprotrophs and plant mutualists.</title>
        <authorList>
            <person name="Martino E."/>
            <person name="Morin E."/>
            <person name="Grelet G.A."/>
            <person name="Kuo A."/>
            <person name="Kohler A."/>
            <person name="Daghino S."/>
            <person name="Barry K.W."/>
            <person name="Cichocki N."/>
            <person name="Clum A."/>
            <person name="Dockter R.B."/>
            <person name="Hainaut M."/>
            <person name="Kuo R.C."/>
            <person name="LaButti K."/>
            <person name="Lindahl B.D."/>
            <person name="Lindquist E.A."/>
            <person name="Lipzen A."/>
            <person name="Khouja H.R."/>
            <person name="Magnuson J."/>
            <person name="Murat C."/>
            <person name="Ohm R.A."/>
            <person name="Singer S.W."/>
            <person name="Spatafora J.W."/>
            <person name="Wang M."/>
            <person name="Veneault-Fourrey C."/>
            <person name="Henrissat B."/>
            <person name="Grigoriev I.V."/>
            <person name="Martin F.M."/>
            <person name="Perotto S."/>
        </authorList>
    </citation>
    <scope>NUCLEOTIDE SEQUENCE [LARGE SCALE GENOMIC DNA]</scope>
    <source>
        <strain evidence="10 11">ATCC 22711</strain>
    </source>
</reference>
<feature type="region of interest" description="Disordered" evidence="8">
    <location>
        <begin position="1"/>
        <end position="86"/>
    </location>
</feature>
<dbReference type="InterPro" id="IPR001810">
    <property type="entry name" value="F-box_dom"/>
</dbReference>
<comment type="similarity">
    <text evidence="4">Belongs to the WD repeat MDV1/CAF4 family.</text>
</comment>
<feature type="region of interest" description="Disordered" evidence="8">
    <location>
        <begin position="201"/>
        <end position="255"/>
    </location>
</feature>
<dbReference type="InterPro" id="IPR019775">
    <property type="entry name" value="WD40_repeat_CS"/>
</dbReference>
<dbReference type="EMBL" id="KZ679015">
    <property type="protein sequence ID" value="PSS12661.1"/>
    <property type="molecule type" value="Genomic_DNA"/>
</dbReference>
<dbReference type="PROSITE" id="PS50294">
    <property type="entry name" value="WD_REPEATS_REGION"/>
    <property type="match status" value="5"/>
</dbReference>
<keyword evidence="3" id="KW-0677">Repeat</keyword>
<dbReference type="InParanoid" id="A0A2T3AVH5"/>
<dbReference type="STRING" id="857342.A0A2T3AVH5"/>
<accession>A0A2T3AVH5</accession>
<evidence type="ECO:0000256" key="8">
    <source>
        <dbReference type="SAM" id="MobiDB-lite"/>
    </source>
</evidence>
<dbReference type="Gene3D" id="2.130.10.10">
    <property type="entry name" value="YVTN repeat-like/Quinoprotein amine dehydrogenase"/>
    <property type="match status" value="1"/>
</dbReference>
<feature type="compositionally biased region" description="Low complexity" evidence="8">
    <location>
        <begin position="49"/>
        <end position="58"/>
    </location>
</feature>
<dbReference type="AlphaFoldDB" id="A0A2T3AVH5"/>
<dbReference type="OrthoDB" id="190105at2759"/>
<dbReference type="CDD" id="cd00200">
    <property type="entry name" value="WD40"/>
    <property type="match status" value="1"/>
</dbReference>
<dbReference type="Gene3D" id="1.20.1280.50">
    <property type="match status" value="1"/>
</dbReference>
<dbReference type="Pfam" id="PF00400">
    <property type="entry name" value="WD40"/>
    <property type="match status" value="6"/>
</dbReference>
<feature type="repeat" description="WD" evidence="7">
    <location>
        <begin position="329"/>
        <end position="368"/>
    </location>
</feature>
<dbReference type="InterPro" id="IPR036047">
    <property type="entry name" value="F-box-like_dom_sf"/>
</dbReference>
<dbReference type="SUPFAM" id="SSF81383">
    <property type="entry name" value="F-box domain"/>
    <property type="match status" value="1"/>
</dbReference>
<feature type="compositionally biased region" description="Pro residues" evidence="8">
    <location>
        <begin position="62"/>
        <end position="72"/>
    </location>
</feature>
<feature type="compositionally biased region" description="Polar residues" evidence="8">
    <location>
        <begin position="637"/>
        <end position="647"/>
    </location>
</feature>
<keyword evidence="11" id="KW-1185">Reference proteome</keyword>
<evidence type="ECO:0000256" key="2">
    <source>
        <dbReference type="ARBA" id="ARBA00022574"/>
    </source>
</evidence>
<feature type="repeat" description="WD" evidence="7">
    <location>
        <begin position="530"/>
        <end position="569"/>
    </location>
</feature>
<dbReference type="SMART" id="SM00256">
    <property type="entry name" value="FBOX"/>
    <property type="match status" value="1"/>
</dbReference>
<protein>
    <recommendedName>
        <fullName evidence="5">Mitochondrial division protein 1</fullName>
    </recommendedName>
</protein>
<feature type="compositionally biased region" description="Polar residues" evidence="8">
    <location>
        <begin position="13"/>
        <end position="26"/>
    </location>
</feature>
<evidence type="ECO:0000313" key="11">
    <source>
        <dbReference type="Proteomes" id="UP000241818"/>
    </source>
</evidence>
<evidence type="ECO:0000256" key="5">
    <source>
        <dbReference type="ARBA" id="ARBA00039789"/>
    </source>
</evidence>
<dbReference type="GeneID" id="36569209"/>
<evidence type="ECO:0000256" key="7">
    <source>
        <dbReference type="PROSITE-ProRule" id="PRU00221"/>
    </source>
</evidence>
<feature type="repeat" description="WD" evidence="7">
    <location>
        <begin position="490"/>
        <end position="529"/>
    </location>
</feature>
<dbReference type="PROSITE" id="PS50082">
    <property type="entry name" value="WD_REPEATS_2"/>
    <property type="match status" value="6"/>
</dbReference>
<comment type="function">
    <text evidence="6">Involved in mitochondrial fission. Acts as an adapter protein required to form mitochondrial fission complexes. Formation of these complexes is required to promote constriction and fission of the mitochondrial compartment at a late step in mitochondrial division.</text>
</comment>
<dbReference type="RefSeq" id="XP_024718659.1">
    <property type="nucleotide sequence ID" value="XM_024861128.1"/>
</dbReference>